<dbReference type="GO" id="GO:0000976">
    <property type="term" value="F:transcription cis-regulatory region binding"/>
    <property type="evidence" value="ECO:0007669"/>
    <property type="project" value="TreeGrafter"/>
</dbReference>
<evidence type="ECO:0000256" key="1">
    <source>
        <dbReference type="ARBA" id="ARBA00023015"/>
    </source>
</evidence>
<protein>
    <submittedName>
        <fullName evidence="5">AraC family transcriptional regulator</fullName>
    </submittedName>
</protein>
<dbReference type="OrthoDB" id="9805730at2"/>
<organism evidence="5 6">
    <name type="scientific">Pseudoponticoccus marisrubri</name>
    <dbReference type="NCBI Taxonomy" id="1685382"/>
    <lineage>
        <taxon>Bacteria</taxon>
        <taxon>Pseudomonadati</taxon>
        <taxon>Pseudomonadota</taxon>
        <taxon>Alphaproteobacteria</taxon>
        <taxon>Rhodobacterales</taxon>
        <taxon>Roseobacteraceae</taxon>
        <taxon>Pseudoponticoccus</taxon>
    </lineage>
</organism>
<dbReference type="SMART" id="SM00342">
    <property type="entry name" value="HTH_ARAC"/>
    <property type="match status" value="1"/>
</dbReference>
<evidence type="ECO:0000256" key="2">
    <source>
        <dbReference type="ARBA" id="ARBA00023125"/>
    </source>
</evidence>
<dbReference type="Proteomes" id="UP000054396">
    <property type="component" value="Unassembled WGS sequence"/>
</dbReference>
<evidence type="ECO:0000259" key="4">
    <source>
        <dbReference type="PROSITE" id="PS01124"/>
    </source>
</evidence>
<accession>A0A0W7WIG5</accession>
<dbReference type="AlphaFoldDB" id="A0A0W7WIG5"/>
<dbReference type="InterPro" id="IPR009057">
    <property type="entry name" value="Homeodomain-like_sf"/>
</dbReference>
<dbReference type="Gene3D" id="1.10.10.60">
    <property type="entry name" value="Homeodomain-like"/>
    <property type="match status" value="1"/>
</dbReference>
<dbReference type="STRING" id="1685382.AVJ23_13015"/>
<gene>
    <name evidence="5" type="ORF">AVJ23_13015</name>
</gene>
<feature type="domain" description="HTH araC/xylS-type" evidence="4">
    <location>
        <begin position="232"/>
        <end position="330"/>
    </location>
</feature>
<evidence type="ECO:0000313" key="6">
    <source>
        <dbReference type="Proteomes" id="UP000054396"/>
    </source>
</evidence>
<sequence length="334" mass="36018">MGYVTSLFARKMVAAAGAGVDGDALLRQLGLDPAGPWDPRTMVPATRYYDLLEQIAAQVDATDLPVRVGASMRCDEYGALGLALKAARDLNGALSRVVRYARLWTGVVGYELRPDPRGVLYLLHRPGARRLGLRLSNETTLVATVALAREISAGPVVPLEVRVAHAAPSARGVHEDWFGCPVRFDAGMDALLFDPETMAAPNRLGDEGISRYLVSHLESELSALAEEPPLVAAAREAIAQSLSGGPPRMEEIARGLGLSGRSFHRRLSEHGMSFQALTEATRRDLALGLLGDATHSLAEVAFLTGFSEQSAFTRAFKRWVGTTPASYRRAHPPR</sequence>
<proteinExistence type="predicted"/>
<dbReference type="InterPro" id="IPR032687">
    <property type="entry name" value="AraC-type_N"/>
</dbReference>
<evidence type="ECO:0000256" key="3">
    <source>
        <dbReference type="ARBA" id="ARBA00023163"/>
    </source>
</evidence>
<keyword evidence="2" id="KW-0238">DNA-binding</keyword>
<dbReference type="InterPro" id="IPR018060">
    <property type="entry name" value="HTH_AraC"/>
</dbReference>
<dbReference type="GO" id="GO:0005829">
    <property type="term" value="C:cytosol"/>
    <property type="evidence" value="ECO:0007669"/>
    <property type="project" value="TreeGrafter"/>
</dbReference>
<reference evidence="5 6" key="1">
    <citation type="submission" date="2015-12" db="EMBL/GenBank/DDBJ databases">
        <authorList>
            <person name="Shamseldin A."/>
            <person name="Moawad H."/>
            <person name="Abd El-Rahim W.M."/>
            <person name="Sadowsky M.J."/>
        </authorList>
    </citation>
    <scope>NUCLEOTIDE SEQUENCE [LARGE SCALE GENOMIC DNA]</scope>
    <source>
        <strain evidence="5 6">SJ5A-1</strain>
    </source>
</reference>
<name>A0A0W7WIG5_9RHOB</name>
<dbReference type="PANTHER" id="PTHR47894:SF1">
    <property type="entry name" value="HTH-TYPE TRANSCRIPTIONAL REGULATOR VQSM"/>
    <property type="match status" value="1"/>
</dbReference>
<dbReference type="PROSITE" id="PS01124">
    <property type="entry name" value="HTH_ARAC_FAMILY_2"/>
    <property type="match status" value="1"/>
</dbReference>
<keyword evidence="6" id="KW-1185">Reference proteome</keyword>
<dbReference type="InterPro" id="IPR020449">
    <property type="entry name" value="Tscrpt_reg_AraC-type_HTH"/>
</dbReference>
<comment type="caution">
    <text evidence="5">The sequence shown here is derived from an EMBL/GenBank/DDBJ whole genome shotgun (WGS) entry which is preliminary data.</text>
</comment>
<dbReference type="Pfam" id="PF12625">
    <property type="entry name" value="Arabinose_bd"/>
    <property type="match status" value="1"/>
</dbReference>
<dbReference type="EMBL" id="LPXO01000007">
    <property type="protein sequence ID" value="KUF10321.1"/>
    <property type="molecule type" value="Genomic_DNA"/>
</dbReference>
<keyword evidence="1" id="KW-0805">Transcription regulation</keyword>
<dbReference type="PANTHER" id="PTHR47894">
    <property type="entry name" value="HTH-TYPE TRANSCRIPTIONAL REGULATOR GADX"/>
    <property type="match status" value="1"/>
</dbReference>
<keyword evidence="3" id="KW-0804">Transcription</keyword>
<evidence type="ECO:0000313" key="5">
    <source>
        <dbReference type="EMBL" id="KUF10321.1"/>
    </source>
</evidence>
<dbReference type="SUPFAM" id="SSF46689">
    <property type="entry name" value="Homeodomain-like"/>
    <property type="match status" value="1"/>
</dbReference>
<dbReference type="PRINTS" id="PR00032">
    <property type="entry name" value="HTHARAC"/>
</dbReference>
<dbReference type="GO" id="GO:0003700">
    <property type="term" value="F:DNA-binding transcription factor activity"/>
    <property type="evidence" value="ECO:0007669"/>
    <property type="project" value="InterPro"/>
</dbReference>
<dbReference type="Pfam" id="PF12833">
    <property type="entry name" value="HTH_18"/>
    <property type="match status" value="1"/>
</dbReference>